<comment type="caution">
    <text evidence="1">The sequence shown here is derived from an EMBL/GenBank/DDBJ whole genome shotgun (WGS) entry which is preliminary data.</text>
</comment>
<dbReference type="AlphaFoldDB" id="A0A5C8P9L4"/>
<dbReference type="Proteomes" id="UP000321638">
    <property type="component" value="Unassembled WGS sequence"/>
</dbReference>
<reference evidence="1 2" key="1">
    <citation type="submission" date="2019-06" db="EMBL/GenBank/DDBJ databases">
        <title>New taxonomy in bacterial strain CC-CFT640, isolated from vineyard.</title>
        <authorList>
            <person name="Lin S.-Y."/>
            <person name="Tsai C.-F."/>
            <person name="Young C.-C."/>
        </authorList>
    </citation>
    <scope>NUCLEOTIDE SEQUENCE [LARGE SCALE GENOMIC DNA]</scope>
    <source>
        <strain evidence="1 2">CC-CFT640</strain>
    </source>
</reference>
<keyword evidence="2" id="KW-1185">Reference proteome</keyword>
<dbReference type="InterPro" id="IPR053734">
    <property type="entry name" value="Phage_Head-Tail_Connect_sf"/>
</dbReference>
<dbReference type="Pfam" id="PF05354">
    <property type="entry name" value="Phage_attach"/>
    <property type="match status" value="1"/>
</dbReference>
<name>A0A5C8P9L4_9HYPH</name>
<dbReference type="EMBL" id="VDUZ01000065">
    <property type="protein sequence ID" value="TXL70106.1"/>
    <property type="molecule type" value="Genomic_DNA"/>
</dbReference>
<evidence type="ECO:0000313" key="1">
    <source>
        <dbReference type="EMBL" id="TXL70106.1"/>
    </source>
</evidence>
<dbReference type="Gene3D" id="2.40.10.180">
    <property type="entry name" value="Phage tail proteins"/>
    <property type="match status" value="1"/>
</dbReference>
<dbReference type="GO" id="GO:0019068">
    <property type="term" value="P:virion assembly"/>
    <property type="evidence" value="ECO:0007669"/>
    <property type="project" value="InterPro"/>
</dbReference>
<sequence length="111" mass="12063">MSVDFGALHDACVDAFGVGSDGTGDDARALYRPQRQAPVYVDGIFDNPWLRIDGVGEVPLTSREPRFSCRRADLPPDAAQGDSIDIKGACYRVRELRPDGQGWVVLDLEAA</sequence>
<organism evidence="1 2">
    <name type="scientific">Vineibacter terrae</name>
    <dbReference type="NCBI Taxonomy" id="2586908"/>
    <lineage>
        <taxon>Bacteria</taxon>
        <taxon>Pseudomonadati</taxon>
        <taxon>Pseudomonadota</taxon>
        <taxon>Alphaproteobacteria</taxon>
        <taxon>Hyphomicrobiales</taxon>
        <taxon>Vineibacter</taxon>
    </lineage>
</organism>
<evidence type="ECO:0000313" key="2">
    <source>
        <dbReference type="Proteomes" id="UP000321638"/>
    </source>
</evidence>
<accession>A0A5C8P9L4</accession>
<protein>
    <submittedName>
        <fullName evidence="1">Uncharacterized protein</fullName>
    </submittedName>
</protein>
<dbReference type="InterPro" id="IPR008018">
    <property type="entry name" value="Phage_tail_attach_FII"/>
</dbReference>
<proteinExistence type="predicted"/>
<dbReference type="RefSeq" id="WP_147851830.1">
    <property type="nucleotide sequence ID" value="NZ_VDUZ01000065.1"/>
</dbReference>
<gene>
    <name evidence="1" type="ORF">FHP25_35890</name>
</gene>
<dbReference type="OrthoDB" id="7280946at2"/>